<dbReference type="PANTHER" id="PTHR13308:SF40">
    <property type="entry name" value="NEDD4-BINDING PROTEIN 2-LIKE 1"/>
    <property type="match status" value="1"/>
</dbReference>
<dbReference type="PANTHER" id="PTHR13308">
    <property type="entry name" value="NEDD4-BINDING PROTEIN 2-LIKE 1"/>
    <property type="match status" value="1"/>
</dbReference>
<comment type="caution">
    <text evidence="1">The sequence shown here is derived from an EMBL/GenBank/DDBJ whole genome shotgun (WGS) entry which is preliminary data.</text>
</comment>
<evidence type="ECO:0000313" key="1">
    <source>
        <dbReference type="EMBL" id="NOJ24659.1"/>
    </source>
</evidence>
<organism evidence="1 2">
    <name type="scientific">Vibrio coralliilyticus</name>
    <dbReference type="NCBI Taxonomy" id="190893"/>
    <lineage>
        <taxon>Bacteria</taxon>
        <taxon>Pseudomonadati</taxon>
        <taxon>Pseudomonadota</taxon>
        <taxon>Gammaproteobacteria</taxon>
        <taxon>Vibrionales</taxon>
        <taxon>Vibrionaceae</taxon>
        <taxon>Vibrio</taxon>
    </lineage>
</organism>
<reference evidence="1 2" key="1">
    <citation type="submission" date="2019-09" db="EMBL/GenBank/DDBJ databases">
        <title>Draft genome sequencing and comparative genomics of hatchery-associated Vibrios.</title>
        <authorList>
            <person name="Kehlet-Delgado H."/>
            <person name="Mueller R.S."/>
        </authorList>
    </citation>
    <scope>NUCLEOTIDE SEQUENCE [LARGE SCALE GENOMIC DNA]</scope>
    <source>
        <strain evidence="1 2">09-121-3</strain>
    </source>
</reference>
<proteinExistence type="predicted"/>
<name>A0AAP6ZUT6_9VIBR</name>
<keyword evidence="1" id="KW-0547">Nucleotide-binding</keyword>
<keyword evidence="1" id="KW-0067">ATP-binding</keyword>
<dbReference type="Proteomes" id="UP000576645">
    <property type="component" value="Unassembled WGS sequence"/>
</dbReference>
<dbReference type="SUPFAM" id="SSF52540">
    <property type="entry name" value="P-loop containing nucleoside triphosphate hydrolases"/>
    <property type="match status" value="1"/>
</dbReference>
<dbReference type="GO" id="GO:0005524">
    <property type="term" value="F:ATP binding"/>
    <property type="evidence" value="ECO:0007669"/>
    <property type="project" value="UniProtKB-KW"/>
</dbReference>
<protein>
    <submittedName>
        <fullName evidence="1">ATP-binding protein</fullName>
    </submittedName>
</protein>
<dbReference type="EMBL" id="VTXP01000010">
    <property type="protein sequence ID" value="NOJ24659.1"/>
    <property type="molecule type" value="Genomic_DNA"/>
</dbReference>
<sequence>MLIYGNITASLFELFIFMTLKLTIIRGLPGSGKSTLAKTLDVNHYEADMYFVDAKGEYDFRPEHIAKAHDWCKNMTRDSLMKRQSVVVSNTFVMRWEIAPYYQMAKRYGADFEIIECKENFGNIHGVTTSTIQQMKKRWQEWRKDQP</sequence>
<dbReference type="Pfam" id="PF13671">
    <property type="entry name" value="AAA_33"/>
    <property type="match status" value="1"/>
</dbReference>
<accession>A0AAP6ZUT6</accession>
<dbReference type="Gene3D" id="3.40.50.300">
    <property type="entry name" value="P-loop containing nucleotide triphosphate hydrolases"/>
    <property type="match status" value="1"/>
</dbReference>
<dbReference type="InterPro" id="IPR026302">
    <property type="entry name" value="NEDD4-bd_p2"/>
</dbReference>
<dbReference type="InterPro" id="IPR027417">
    <property type="entry name" value="P-loop_NTPase"/>
</dbReference>
<gene>
    <name evidence="1" type="ORF">F0238_18175</name>
</gene>
<dbReference type="AlphaFoldDB" id="A0AAP6ZUT6"/>
<evidence type="ECO:0000313" key="2">
    <source>
        <dbReference type="Proteomes" id="UP000576645"/>
    </source>
</evidence>